<evidence type="ECO:0000313" key="2">
    <source>
        <dbReference type="EMBL" id="CDS21314.1"/>
    </source>
</evidence>
<dbReference type="AlphaFoldDB" id="A0A068WUP6"/>
<evidence type="ECO:0000313" key="3">
    <source>
        <dbReference type="Proteomes" id="UP000492820"/>
    </source>
</evidence>
<dbReference type="Proteomes" id="UP000492820">
    <property type="component" value="Unassembled WGS sequence"/>
</dbReference>
<accession>A0A068WUP6</accession>
<dbReference type="PROSITE" id="PS51257">
    <property type="entry name" value="PROKAR_LIPOPROTEIN"/>
    <property type="match status" value="1"/>
</dbReference>
<keyword evidence="1" id="KW-0812">Transmembrane</keyword>
<evidence type="ECO:0000256" key="1">
    <source>
        <dbReference type="SAM" id="Phobius"/>
    </source>
</evidence>
<reference evidence="2 3" key="1">
    <citation type="journal article" date="2013" name="Nature">
        <title>The genomes of four tapeworm species reveal adaptations to parasitism.</title>
        <authorList>
            <person name="Tsai I.J."/>
            <person name="Zarowiecki M."/>
            <person name="Holroyd N."/>
            <person name="Garciarrubio A."/>
            <person name="Sanchez-Flores A."/>
            <person name="Brooks K.L."/>
            <person name="Tracey A."/>
            <person name="Bobes R.J."/>
            <person name="Fragoso G."/>
            <person name="Sciutto E."/>
            <person name="Aslett M."/>
            <person name="Beasley H."/>
            <person name="Bennett H.M."/>
            <person name="Cai J."/>
            <person name="Camicia F."/>
            <person name="Clark R."/>
            <person name="Cucher M."/>
            <person name="De Silva N."/>
            <person name="Day T.A."/>
            <person name="Deplazes P."/>
            <person name="Estrada K."/>
            <person name="Fernandez C."/>
            <person name="Holland P.W."/>
            <person name="Hou J."/>
            <person name="Hu S."/>
            <person name="Huckvale T."/>
            <person name="Hung S.S."/>
            <person name="Kamenetzky L."/>
            <person name="Keane J.A."/>
            <person name="Kiss F."/>
            <person name="Koziol U."/>
            <person name="Lambert O."/>
            <person name="Liu K."/>
            <person name="Luo X."/>
            <person name="Luo Y."/>
            <person name="Macchiaroli N."/>
            <person name="Nichol S."/>
            <person name="Paps J."/>
            <person name="Parkinson J."/>
            <person name="Pouchkina-Stantcheva N."/>
            <person name="Riddiford N."/>
            <person name="Rosenzvit M."/>
            <person name="Salinas G."/>
            <person name="Wasmuth J.D."/>
            <person name="Zamanian M."/>
            <person name="Zheng Y."/>
            <person name="Cai X."/>
            <person name="Soberon X."/>
            <person name="Olson P.D."/>
            <person name="Laclette J.P."/>
            <person name="Brehm K."/>
            <person name="Berriman M."/>
            <person name="Garciarrubio A."/>
            <person name="Bobes R.J."/>
            <person name="Fragoso G."/>
            <person name="Sanchez-Flores A."/>
            <person name="Estrada K."/>
            <person name="Cevallos M.A."/>
            <person name="Morett E."/>
            <person name="Gonzalez V."/>
            <person name="Portillo T."/>
            <person name="Ochoa-Leyva A."/>
            <person name="Jose M.V."/>
            <person name="Sciutto E."/>
            <person name="Landa A."/>
            <person name="Jimenez L."/>
            <person name="Valdes V."/>
            <person name="Carrero J.C."/>
            <person name="Larralde C."/>
            <person name="Morales-Montor J."/>
            <person name="Limon-Lason J."/>
            <person name="Soberon X."/>
            <person name="Laclette J.P."/>
        </authorList>
    </citation>
    <scope>NUCLEOTIDE SEQUENCE [LARGE SCALE GENOMIC DNA]</scope>
</reference>
<sequence>MPFFPLRVAIVCVLVLISCACLSHSHTGAHAHQRPQKRLRLVCLLLLSPSPCVSLILFPLSCKSISPIVWVFSRLLKAFLFFPFRSSPFSKKVKCLTSPLPTRSPNSIISQRVSRLESDSSRFRL</sequence>
<keyword evidence="1" id="KW-1133">Transmembrane helix</keyword>
<organism evidence="2">
    <name type="scientific">Echinococcus granulosus</name>
    <name type="common">Hydatid tapeworm</name>
    <dbReference type="NCBI Taxonomy" id="6210"/>
    <lineage>
        <taxon>Eukaryota</taxon>
        <taxon>Metazoa</taxon>
        <taxon>Spiralia</taxon>
        <taxon>Lophotrochozoa</taxon>
        <taxon>Platyhelminthes</taxon>
        <taxon>Cestoda</taxon>
        <taxon>Eucestoda</taxon>
        <taxon>Cyclophyllidea</taxon>
        <taxon>Taeniidae</taxon>
        <taxon>Echinococcus</taxon>
        <taxon>Echinococcus granulosus group</taxon>
    </lineage>
</organism>
<reference evidence="2" key="2">
    <citation type="submission" date="2014-06" db="EMBL/GenBank/DDBJ databases">
        <authorList>
            <person name="Aslett M."/>
        </authorList>
    </citation>
    <scope>NUCLEOTIDE SEQUENCE</scope>
</reference>
<keyword evidence="1" id="KW-0472">Membrane</keyword>
<feature type="transmembrane region" description="Helical" evidence="1">
    <location>
        <begin position="39"/>
        <end position="58"/>
    </location>
</feature>
<feature type="transmembrane region" description="Helical" evidence="1">
    <location>
        <begin position="6"/>
        <end position="27"/>
    </location>
</feature>
<reference evidence="4" key="3">
    <citation type="submission" date="2020-10" db="UniProtKB">
        <authorList>
            <consortium name="WormBaseParasite"/>
        </authorList>
    </citation>
    <scope>IDENTIFICATION</scope>
</reference>
<dbReference type="WBParaSite" id="EgrG_000171100">
    <property type="protein sequence ID" value="EgrG_000171100"/>
    <property type="gene ID" value="EgrG_000171100"/>
</dbReference>
<dbReference type="EMBL" id="LK028583">
    <property type="protein sequence ID" value="CDS21314.1"/>
    <property type="molecule type" value="Genomic_DNA"/>
</dbReference>
<feature type="transmembrane region" description="Helical" evidence="1">
    <location>
        <begin position="64"/>
        <end position="84"/>
    </location>
</feature>
<gene>
    <name evidence="2" type="ORF">EgrG_000171100</name>
</gene>
<evidence type="ECO:0000313" key="4">
    <source>
        <dbReference type="WBParaSite" id="EgrG_000171100"/>
    </source>
</evidence>
<proteinExistence type="predicted"/>
<protein>
    <submittedName>
        <fullName evidence="4">Secreted protein</fullName>
    </submittedName>
</protein>
<name>A0A068WUP6_ECHGR</name>